<evidence type="ECO:0000313" key="8">
    <source>
        <dbReference type="Proteomes" id="UP000776276"/>
    </source>
</evidence>
<dbReference type="Proteomes" id="UP000776276">
    <property type="component" value="Unassembled WGS sequence"/>
</dbReference>
<keyword evidence="4 5" id="KW-0472">Membrane</keyword>
<keyword evidence="3 5" id="KW-1133">Transmembrane helix</keyword>
<reference evidence="7 8" key="1">
    <citation type="submission" date="2021-06" db="EMBL/GenBank/DDBJ databases">
        <title>Sphingomonas sp. XMGL2, whole genome shotgun sequencing project.</title>
        <authorList>
            <person name="Zhao G."/>
            <person name="Shen L."/>
        </authorList>
    </citation>
    <scope>NUCLEOTIDE SEQUENCE [LARGE SCALE GENOMIC DNA]</scope>
    <source>
        <strain evidence="7 8">XMGL2</strain>
    </source>
</reference>
<evidence type="ECO:0000256" key="5">
    <source>
        <dbReference type="SAM" id="Phobius"/>
    </source>
</evidence>
<protein>
    <submittedName>
        <fullName evidence="7">Sterol desaturase family protein</fullName>
    </submittedName>
</protein>
<evidence type="ECO:0000256" key="1">
    <source>
        <dbReference type="ARBA" id="ARBA00004370"/>
    </source>
</evidence>
<dbReference type="Pfam" id="PF04116">
    <property type="entry name" value="FA_hydroxylase"/>
    <property type="match status" value="1"/>
</dbReference>
<dbReference type="RefSeq" id="WP_216324213.1">
    <property type="nucleotide sequence ID" value="NZ_JAHKRT010000005.1"/>
</dbReference>
<dbReference type="InterPro" id="IPR050307">
    <property type="entry name" value="Sterol_Desaturase_Related"/>
</dbReference>
<evidence type="ECO:0000259" key="6">
    <source>
        <dbReference type="Pfam" id="PF04116"/>
    </source>
</evidence>
<evidence type="ECO:0000256" key="3">
    <source>
        <dbReference type="ARBA" id="ARBA00022989"/>
    </source>
</evidence>
<comment type="caution">
    <text evidence="7">The sequence shown here is derived from an EMBL/GenBank/DDBJ whole genome shotgun (WGS) entry which is preliminary data.</text>
</comment>
<evidence type="ECO:0000313" key="7">
    <source>
        <dbReference type="EMBL" id="MBU3078260.1"/>
    </source>
</evidence>
<feature type="transmembrane region" description="Helical" evidence="5">
    <location>
        <begin position="77"/>
        <end position="98"/>
    </location>
</feature>
<accession>A0ABS6BIX9</accession>
<dbReference type="InterPro" id="IPR006694">
    <property type="entry name" value="Fatty_acid_hydroxylase"/>
</dbReference>
<comment type="subcellular location">
    <subcellularLocation>
        <location evidence="1">Membrane</location>
    </subcellularLocation>
</comment>
<feature type="domain" description="Fatty acid hydroxylase" evidence="6">
    <location>
        <begin position="93"/>
        <end position="232"/>
    </location>
</feature>
<evidence type="ECO:0000256" key="4">
    <source>
        <dbReference type="ARBA" id="ARBA00023136"/>
    </source>
</evidence>
<feature type="transmembrane region" description="Helical" evidence="5">
    <location>
        <begin position="143"/>
        <end position="164"/>
    </location>
</feature>
<keyword evidence="8" id="KW-1185">Reference proteome</keyword>
<gene>
    <name evidence="7" type="ORF">KOF26_10305</name>
</gene>
<sequence length="280" mass="31271">MLRIIFESAAYQAAWLFLLFAIITPLEYWFAIRPRARFTREGLTNLAWFGFNNMCTLALFAPMSGLIAALVHALLPAGLTGAAAGLPIGAKLVAALLVSDFGTYWGHRWCHRSNLLWRFHAVHHSAQDMTFLVASRSHPFDMLFTRFCGLVPLYAVGLASAGSAGANMPVLFVIFVATFWTFFVHANVKWRWGAMSWLIATPGFHHWHHSDGANGHKNFAALFALYDRLFGSFVLPAEWPERYGTTTPVPRRWLDQLLFPLTCRARSGEAADAADRVAAE</sequence>
<organism evidence="7 8">
    <name type="scientific">Sphingomonas quercus</name>
    <dbReference type="NCBI Taxonomy" id="2842451"/>
    <lineage>
        <taxon>Bacteria</taxon>
        <taxon>Pseudomonadati</taxon>
        <taxon>Pseudomonadota</taxon>
        <taxon>Alphaproteobacteria</taxon>
        <taxon>Sphingomonadales</taxon>
        <taxon>Sphingomonadaceae</taxon>
        <taxon>Sphingomonas</taxon>
    </lineage>
</organism>
<keyword evidence="2 5" id="KW-0812">Transmembrane</keyword>
<feature type="transmembrane region" description="Helical" evidence="5">
    <location>
        <begin position="43"/>
        <end position="71"/>
    </location>
</feature>
<name>A0ABS6BIX9_9SPHN</name>
<dbReference type="EMBL" id="JAHKRT010000005">
    <property type="protein sequence ID" value="MBU3078260.1"/>
    <property type="molecule type" value="Genomic_DNA"/>
</dbReference>
<evidence type="ECO:0000256" key="2">
    <source>
        <dbReference type="ARBA" id="ARBA00022692"/>
    </source>
</evidence>
<proteinExistence type="predicted"/>
<feature type="transmembrane region" description="Helical" evidence="5">
    <location>
        <begin position="12"/>
        <end position="31"/>
    </location>
</feature>
<feature type="transmembrane region" description="Helical" evidence="5">
    <location>
        <begin position="170"/>
        <end position="188"/>
    </location>
</feature>
<dbReference type="PANTHER" id="PTHR11863">
    <property type="entry name" value="STEROL DESATURASE"/>
    <property type="match status" value="1"/>
</dbReference>